<evidence type="ECO:0000256" key="1">
    <source>
        <dbReference type="SAM" id="MobiDB-lite"/>
    </source>
</evidence>
<evidence type="ECO:0000313" key="2">
    <source>
        <dbReference type="EMBL" id="KAK9143441.1"/>
    </source>
</evidence>
<keyword evidence="3" id="KW-1185">Reference proteome</keyword>
<proteinExistence type="predicted"/>
<name>A0AAP0PJU6_9MAGN</name>
<feature type="compositionally biased region" description="Basic and acidic residues" evidence="1">
    <location>
        <begin position="1"/>
        <end position="10"/>
    </location>
</feature>
<evidence type="ECO:0000313" key="3">
    <source>
        <dbReference type="Proteomes" id="UP001420932"/>
    </source>
</evidence>
<comment type="caution">
    <text evidence="2">The sequence shown here is derived from an EMBL/GenBank/DDBJ whole genome shotgun (WGS) entry which is preliminary data.</text>
</comment>
<protein>
    <submittedName>
        <fullName evidence="2">Uncharacterized protein</fullName>
    </submittedName>
</protein>
<dbReference type="Proteomes" id="UP001420932">
    <property type="component" value="Unassembled WGS sequence"/>
</dbReference>
<feature type="region of interest" description="Disordered" evidence="1">
    <location>
        <begin position="1"/>
        <end position="25"/>
    </location>
</feature>
<organism evidence="2 3">
    <name type="scientific">Stephania yunnanensis</name>
    <dbReference type="NCBI Taxonomy" id="152371"/>
    <lineage>
        <taxon>Eukaryota</taxon>
        <taxon>Viridiplantae</taxon>
        <taxon>Streptophyta</taxon>
        <taxon>Embryophyta</taxon>
        <taxon>Tracheophyta</taxon>
        <taxon>Spermatophyta</taxon>
        <taxon>Magnoliopsida</taxon>
        <taxon>Ranunculales</taxon>
        <taxon>Menispermaceae</taxon>
        <taxon>Menispermoideae</taxon>
        <taxon>Cissampelideae</taxon>
        <taxon>Stephania</taxon>
    </lineage>
</organism>
<sequence length="75" mass="8517">MAFVRIHDGDGDGDGEEKEKGDLKRRDERRRWFKAIDGSGGKRAVVWMDEVVTTEVGQFDYSRSCNGGIEKHRSS</sequence>
<dbReference type="EMBL" id="JBBNAF010000005">
    <property type="protein sequence ID" value="KAK9143441.1"/>
    <property type="molecule type" value="Genomic_DNA"/>
</dbReference>
<reference evidence="2 3" key="1">
    <citation type="submission" date="2024-01" db="EMBL/GenBank/DDBJ databases">
        <title>Genome assemblies of Stephania.</title>
        <authorList>
            <person name="Yang L."/>
        </authorList>
    </citation>
    <scope>NUCLEOTIDE SEQUENCE [LARGE SCALE GENOMIC DNA]</scope>
    <source>
        <strain evidence="2">YNDBR</strain>
        <tissue evidence="2">Leaf</tissue>
    </source>
</reference>
<accession>A0AAP0PJU6</accession>
<gene>
    <name evidence="2" type="ORF">Syun_012841</name>
</gene>
<dbReference type="AlphaFoldDB" id="A0AAP0PJU6"/>